<feature type="compositionally biased region" description="Polar residues" evidence="1">
    <location>
        <begin position="11"/>
        <end position="20"/>
    </location>
</feature>
<dbReference type="Proteomes" id="UP000321574">
    <property type="component" value="Unassembled WGS sequence"/>
</dbReference>
<proteinExistence type="predicted"/>
<evidence type="ECO:0000313" key="3">
    <source>
        <dbReference type="Proteomes" id="UP000321574"/>
    </source>
</evidence>
<dbReference type="EMBL" id="VDUW01000005">
    <property type="protein sequence ID" value="TXL64434.1"/>
    <property type="molecule type" value="Genomic_DNA"/>
</dbReference>
<comment type="caution">
    <text evidence="2">The sequence shown here is derived from an EMBL/GenBank/DDBJ whole genome shotgun (WGS) entry which is preliminary data.</text>
</comment>
<evidence type="ECO:0000313" key="2">
    <source>
        <dbReference type="EMBL" id="TXL64434.1"/>
    </source>
</evidence>
<sequence>MGKDEHKKSKNSFLAQTPKNQIADGKDIEFSEELADHDDKEAQARANAAGKRRKKK</sequence>
<dbReference type="RefSeq" id="WP_147667225.1">
    <property type="nucleotide sequence ID" value="NZ_VDUW01000005.1"/>
</dbReference>
<name>A0A5C8NSS4_9BACI</name>
<keyword evidence="3" id="KW-1185">Reference proteome</keyword>
<dbReference type="AlphaFoldDB" id="A0A5C8NSS4"/>
<dbReference type="InterPro" id="IPR025435">
    <property type="entry name" value="YfhD-like"/>
</dbReference>
<dbReference type="OrthoDB" id="2973490at2"/>
<gene>
    <name evidence="2" type="ORF">FHP05_08915</name>
</gene>
<dbReference type="Pfam" id="PF14151">
    <property type="entry name" value="YfhD"/>
    <property type="match status" value="1"/>
</dbReference>
<organism evidence="2 3">
    <name type="scientific">Cerasibacillus terrae</name>
    <dbReference type="NCBI Taxonomy" id="2498845"/>
    <lineage>
        <taxon>Bacteria</taxon>
        <taxon>Bacillati</taxon>
        <taxon>Bacillota</taxon>
        <taxon>Bacilli</taxon>
        <taxon>Bacillales</taxon>
        <taxon>Bacillaceae</taxon>
        <taxon>Cerasibacillus</taxon>
    </lineage>
</organism>
<evidence type="ECO:0000256" key="1">
    <source>
        <dbReference type="SAM" id="MobiDB-lite"/>
    </source>
</evidence>
<feature type="region of interest" description="Disordered" evidence="1">
    <location>
        <begin position="1"/>
        <end position="56"/>
    </location>
</feature>
<protein>
    <submittedName>
        <fullName evidence="2">YfhD family protein</fullName>
    </submittedName>
</protein>
<accession>A0A5C8NSS4</accession>
<reference evidence="2 3" key="1">
    <citation type="submission" date="2019-06" db="EMBL/GenBank/DDBJ databases">
        <title>Cerasibacillus sp. nov., isolated from maize field.</title>
        <authorList>
            <person name="Lin S.-Y."/>
            <person name="Tsai C.-F."/>
            <person name="Young C.-C."/>
        </authorList>
    </citation>
    <scope>NUCLEOTIDE SEQUENCE [LARGE SCALE GENOMIC DNA]</scope>
    <source>
        <strain evidence="2 3">CC-CFT480</strain>
    </source>
</reference>